<dbReference type="EMBL" id="QNUE01000030">
    <property type="protein sequence ID" value="REC64554.1"/>
    <property type="molecule type" value="Genomic_DNA"/>
</dbReference>
<dbReference type="Proteomes" id="UP000256769">
    <property type="component" value="Unassembled WGS sequence"/>
</dbReference>
<dbReference type="OrthoDB" id="1492644at2"/>
<evidence type="ECO:0000313" key="2">
    <source>
        <dbReference type="Proteomes" id="UP000256769"/>
    </source>
</evidence>
<reference evidence="1 2" key="1">
    <citation type="journal article" date="2007" name="Int. J. Syst. Evol. Microbiol.">
        <title>Chryseobacterium flavum sp. nov., isolated from polluted soil.</title>
        <authorList>
            <person name="Zhou Y."/>
            <person name="Dong J."/>
            <person name="Wang X."/>
            <person name="Huang X."/>
            <person name="Zhang K.Y."/>
            <person name="Zhang Y.Q."/>
            <person name="Guo Y.F."/>
            <person name="Lai R."/>
            <person name="Li W.J."/>
        </authorList>
    </citation>
    <scope>NUCLEOTIDE SEQUENCE [LARGE SCALE GENOMIC DNA]</scope>
    <source>
        <strain evidence="1 2">KCTC 12877</strain>
    </source>
</reference>
<dbReference type="RefSeq" id="WP_115964381.1">
    <property type="nucleotide sequence ID" value="NZ_CBCRVL010000015.1"/>
</dbReference>
<keyword evidence="2" id="KW-1185">Reference proteome</keyword>
<evidence type="ECO:0000313" key="1">
    <source>
        <dbReference type="EMBL" id="REC64554.1"/>
    </source>
</evidence>
<comment type="caution">
    <text evidence="1">The sequence shown here is derived from an EMBL/GenBank/DDBJ whole genome shotgun (WGS) entry which is preliminary data.</text>
</comment>
<gene>
    <name evidence="1" type="ORF">DRF59_20295</name>
</gene>
<dbReference type="PROSITE" id="PS51257">
    <property type="entry name" value="PROKAR_LIPOPROTEIN"/>
    <property type="match status" value="1"/>
</dbReference>
<sequence>MKLFKYTFLCQSALAGLALFMFSCKKQIENSKTISKTKIEIPPLLDTALKEKILINYIQNADIIKPKIENGVPFNQLDYDRIIAYDFAGDEETYPNAIDKKGKFVPVILKQQFLTQRQADQILSALAKNSSYGERSAACFQPHLGLVFFKGIKKVNQISVCLSCNSSITETHIPARTYRVFNKGTDNEYSFTGFTLSGKKAIINLCKEINFHYGKSSI</sequence>
<proteinExistence type="predicted"/>
<organism evidence="1 2">
    <name type="scientific">Chryseobacterium flavum</name>
    <dbReference type="NCBI Taxonomy" id="415851"/>
    <lineage>
        <taxon>Bacteria</taxon>
        <taxon>Pseudomonadati</taxon>
        <taxon>Bacteroidota</taxon>
        <taxon>Flavobacteriia</taxon>
        <taxon>Flavobacteriales</taxon>
        <taxon>Weeksellaceae</taxon>
        <taxon>Chryseobacterium group</taxon>
        <taxon>Chryseobacterium</taxon>
    </lineage>
</organism>
<protein>
    <submittedName>
        <fullName evidence="1">Uncharacterized protein</fullName>
    </submittedName>
</protein>
<dbReference type="AlphaFoldDB" id="A0A3D9CFM1"/>
<accession>A0A3D9CFM1</accession>
<name>A0A3D9CFM1_9FLAO</name>